<dbReference type="InterPro" id="IPR032675">
    <property type="entry name" value="LRR_dom_sf"/>
</dbReference>
<reference evidence="1" key="1">
    <citation type="submission" date="2022-07" db="EMBL/GenBank/DDBJ databases">
        <title>Genome Sequence of Leucocoprinus birnbaumii.</title>
        <authorList>
            <person name="Buettner E."/>
        </authorList>
    </citation>
    <scope>NUCLEOTIDE SEQUENCE</scope>
    <source>
        <strain evidence="1">VT141</strain>
    </source>
</reference>
<dbReference type="Gene3D" id="3.80.10.10">
    <property type="entry name" value="Ribonuclease Inhibitor"/>
    <property type="match status" value="1"/>
</dbReference>
<sequence length="477" mass="55043">MSRRLSISVAWLKRWRKDRKTGQPVPLSLPPEIWLRIISFLPPPEEWPKLKLYRVNRTFLDHYIRRTYRELVLFNPVPYLDGFAKTQYPDEYRTRRNLSVLRDPIRSEVVRTLKIRLKVQYYDYHREAADPENLEMALRSHLELLREGQEIARRPSLSEAPHIHLPRLNKLSLDLSKALGFRADPPRLLEKSLREHTYPFLATHAHLITTFSFSTPLDDPKIGDACFKNLPTFPALESLSIQVSSDRTSTWDGASRFLQQHSPKLKQLKIIISPRVVLSERRSRESIASSISSHNWTQPFFWAIPMPSLTEFQLFTDMIPAEGGPSLASQLPKSLNQLERLILSKPMSMPGDIGKLINHLETDGDIHQLKELFMTKAEVDHLGLRALARGFPQLRRLSIHSLDLKIDGLDASKLDEAIVRVARATSEWALEQFDFRHFPSPEGDAAKYRHAIAAALPGVHLFQGTDRFFWVEDIEII</sequence>
<dbReference type="CDD" id="cd09917">
    <property type="entry name" value="F-box_SF"/>
    <property type="match status" value="1"/>
</dbReference>
<dbReference type="AlphaFoldDB" id="A0AAD5VX78"/>
<gene>
    <name evidence="1" type="ORF">NP233_g4455</name>
</gene>
<evidence type="ECO:0000313" key="1">
    <source>
        <dbReference type="EMBL" id="KAJ3570365.1"/>
    </source>
</evidence>
<evidence type="ECO:0000313" key="2">
    <source>
        <dbReference type="Proteomes" id="UP001213000"/>
    </source>
</evidence>
<name>A0AAD5VX78_9AGAR</name>
<organism evidence="1 2">
    <name type="scientific">Leucocoprinus birnbaumii</name>
    <dbReference type="NCBI Taxonomy" id="56174"/>
    <lineage>
        <taxon>Eukaryota</taxon>
        <taxon>Fungi</taxon>
        <taxon>Dikarya</taxon>
        <taxon>Basidiomycota</taxon>
        <taxon>Agaricomycotina</taxon>
        <taxon>Agaricomycetes</taxon>
        <taxon>Agaricomycetidae</taxon>
        <taxon>Agaricales</taxon>
        <taxon>Agaricineae</taxon>
        <taxon>Agaricaceae</taxon>
        <taxon>Leucocoprinus</taxon>
    </lineage>
</organism>
<keyword evidence="2" id="KW-1185">Reference proteome</keyword>
<proteinExistence type="predicted"/>
<accession>A0AAD5VX78</accession>
<comment type="caution">
    <text evidence="1">The sequence shown here is derived from an EMBL/GenBank/DDBJ whole genome shotgun (WGS) entry which is preliminary data.</text>
</comment>
<dbReference type="EMBL" id="JANIEX010000241">
    <property type="protein sequence ID" value="KAJ3570365.1"/>
    <property type="molecule type" value="Genomic_DNA"/>
</dbReference>
<dbReference type="Proteomes" id="UP001213000">
    <property type="component" value="Unassembled WGS sequence"/>
</dbReference>
<evidence type="ECO:0008006" key="3">
    <source>
        <dbReference type="Google" id="ProtNLM"/>
    </source>
</evidence>
<protein>
    <recommendedName>
        <fullName evidence="3">F-box domain-containing protein</fullName>
    </recommendedName>
</protein>
<dbReference type="SUPFAM" id="SSF52047">
    <property type="entry name" value="RNI-like"/>
    <property type="match status" value="1"/>
</dbReference>